<reference evidence="2" key="1">
    <citation type="submission" date="2017-09" db="EMBL/GenBank/DDBJ databases">
        <title>Depth-based differentiation of microbial function through sediment-hosted aquifers and enrichment of novel symbionts in the deep terrestrial subsurface.</title>
        <authorList>
            <person name="Probst A.J."/>
            <person name="Ladd B."/>
            <person name="Jarett J.K."/>
            <person name="Geller-Mcgrath D.E."/>
            <person name="Sieber C.M.K."/>
            <person name="Emerson J.B."/>
            <person name="Anantharaman K."/>
            <person name="Thomas B.C."/>
            <person name="Malmstrom R."/>
            <person name="Stieglmeier M."/>
            <person name="Klingl A."/>
            <person name="Woyke T."/>
            <person name="Ryan C.M."/>
            <person name="Banfield J.F."/>
        </authorList>
    </citation>
    <scope>NUCLEOTIDE SEQUENCE [LARGE SCALE GENOMIC DNA]</scope>
</reference>
<proteinExistence type="predicted"/>
<protein>
    <submittedName>
        <fullName evidence="1">Uncharacterized protein</fullName>
    </submittedName>
</protein>
<name>A0A2H0V5X5_9BACT</name>
<dbReference type="AlphaFoldDB" id="A0A2H0V5X5"/>
<accession>A0A2H0V5X5</accession>
<organism evidence="1 2">
    <name type="scientific">Candidatus Falkowbacteria bacterium CG10_big_fil_rev_8_21_14_0_10_39_11</name>
    <dbReference type="NCBI Taxonomy" id="1974565"/>
    <lineage>
        <taxon>Bacteria</taxon>
        <taxon>Candidatus Falkowiibacteriota</taxon>
    </lineage>
</organism>
<gene>
    <name evidence="1" type="ORF">COT97_01055</name>
</gene>
<dbReference type="Proteomes" id="UP000229901">
    <property type="component" value="Unassembled WGS sequence"/>
</dbReference>
<evidence type="ECO:0000313" key="1">
    <source>
        <dbReference type="EMBL" id="PIR94517.1"/>
    </source>
</evidence>
<dbReference type="EMBL" id="PFAP01000004">
    <property type="protein sequence ID" value="PIR94517.1"/>
    <property type="molecule type" value="Genomic_DNA"/>
</dbReference>
<evidence type="ECO:0000313" key="2">
    <source>
        <dbReference type="Proteomes" id="UP000229901"/>
    </source>
</evidence>
<comment type="caution">
    <text evidence="1">The sequence shown here is derived from an EMBL/GenBank/DDBJ whole genome shotgun (WGS) entry which is preliminary data.</text>
</comment>
<sequence>MKDLEQIFNRIQEKTKKMKDIRSAIKDSLETTPGYKEVAEEMIKIREKKKSIEMVVKEQFNAELGELDELKTDVDSDKEMMSDLAMTQMMKGETIELTDKYEVSYEPVFSVKFRKLN</sequence>